<organism evidence="1 2">
    <name type="scientific">Candidatus Aveggerthella stercoripullorum</name>
    <dbReference type="NCBI Taxonomy" id="2840688"/>
    <lineage>
        <taxon>Bacteria</taxon>
        <taxon>Bacillati</taxon>
        <taxon>Actinomycetota</taxon>
        <taxon>Coriobacteriia</taxon>
        <taxon>Eggerthellales</taxon>
        <taxon>Eggerthellaceae</taxon>
        <taxon>Eggerthellaceae incertae sedis</taxon>
        <taxon>Candidatus Aveggerthella</taxon>
    </lineage>
</organism>
<dbReference type="AlphaFoldDB" id="A0A9D1A379"/>
<reference evidence="1" key="2">
    <citation type="journal article" date="2021" name="PeerJ">
        <title>Extensive microbial diversity within the chicken gut microbiome revealed by metagenomics and culture.</title>
        <authorList>
            <person name="Gilroy R."/>
            <person name="Ravi A."/>
            <person name="Getino M."/>
            <person name="Pursley I."/>
            <person name="Horton D.L."/>
            <person name="Alikhan N.F."/>
            <person name="Baker D."/>
            <person name="Gharbi K."/>
            <person name="Hall N."/>
            <person name="Watson M."/>
            <person name="Adriaenssens E.M."/>
            <person name="Foster-Nyarko E."/>
            <person name="Jarju S."/>
            <person name="Secka A."/>
            <person name="Antonio M."/>
            <person name="Oren A."/>
            <person name="Chaudhuri R.R."/>
            <person name="La Ragione R."/>
            <person name="Hildebrand F."/>
            <person name="Pallen M.J."/>
        </authorList>
    </citation>
    <scope>NUCLEOTIDE SEQUENCE</scope>
    <source>
        <strain evidence="1">ChiGjej1B1-2707</strain>
    </source>
</reference>
<comment type="caution">
    <text evidence="1">The sequence shown here is derived from an EMBL/GenBank/DDBJ whole genome shotgun (WGS) entry which is preliminary data.</text>
</comment>
<sequence length="89" mass="9581">MVAGVLTVAYAALILRAGARRRARLDSGELDPKEFDTLGAWDGVEEGAPKEAQAFVSTKRIAHEKSLGIGALRRSRANVRFARCGALSR</sequence>
<protein>
    <submittedName>
        <fullName evidence="1">Uncharacterized protein</fullName>
    </submittedName>
</protein>
<proteinExistence type="predicted"/>
<dbReference type="EMBL" id="DVGB01000089">
    <property type="protein sequence ID" value="HIR02081.1"/>
    <property type="molecule type" value="Genomic_DNA"/>
</dbReference>
<name>A0A9D1A379_9ACTN</name>
<reference evidence="1" key="1">
    <citation type="submission" date="2020-10" db="EMBL/GenBank/DDBJ databases">
        <authorList>
            <person name="Gilroy R."/>
        </authorList>
    </citation>
    <scope>NUCLEOTIDE SEQUENCE</scope>
    <source>
        <strain evidence="1">ChiGjej1B1-2707</strain>
    </source>
</reference>
<dbReference type="Proteomes" id="UP000824261">
    <property type="component" value="Unassembled WGS sequence"/>
</dbReference>
<gene>
    <name evidence="1" type="ORF">IAA69_07475</name>
</gene>
<evidence type="ECO:0000313" key="2">
    <source>
        <dbReference type="Proteomes" id="UP000824261"/>
    </source>
</evidence>
<accession>A0A9D1A379</accession>
<evidence type="ECO:0000313" key="1">
    <source>
        <dbReference type="EMBL" id="HIR02081.1"/>
    </source>
</evidence>